<proteinExistence type="predicted"/>
<dbReference type="RefSeq" id="WP_109838435.1">
    <property type="nucleotide sequence ID" value="NZ_QGKM01000045.1"/>
</dbReference>
<organism evidence="1 2">
    <name type="scientific">Leucothrix pacifica</name>
    <dbReference type="NCBI Taxonomy" id="1247513"/>
    <lineage>
        <taxon>Bacteria</taxon>
        <taxon>Pseudomonadati</taxon>
        <taxon>Pseudomonadota</taxon>
        <taxon>Gammaproteobacteria</taxon>
        <taxon>Thiotrichales</taxon>
        <taxon>Thiotrichaceae</taxon>
        <taxon>Leucothrix</taxon>
    </lineage>
</organism>
<dbReference type="EMBL" id="QGKM01000045">
    <property type="protein sequence ID" value="PWQ95480.1"/>
    <property type="molecule type" value="Genomic_DNA"/>
</dbReference>
<name>A0A317CGP6_9GAMM</name>
<dbReference type="OrthoDB" id="5624264at2"/>
<evidence type="ECO:0000313" key="2">
    <source>
        <dbReference type="Proteomes" id="UP000245539"/>
    </source>
</evidence>
<comment type="caution">
    <text evidence="1">The sequence shown here is derived from an EMBL/GenBank/DDBJ whole genome shotgun (WGS) entry which is preliminary data.</text>
</comment>
<dbReference type="AlphaFoldDB" id="A0A317CGP6"/>
<dbReference type="Proteomes" id="UP000245539">
    <property type="component" value="Unassembled WGS sequence"/>
</dbReference>
<accession>A0A317CGP6</accession>
<gene>
    <name evidence="1" type="ORF">DKW60_14790</name>
</gene>
<keyword evidence="2" id="KW-1185">Reference proteome</keyword>
<protein>
    <submittedName>
        <fullName evidence="1">Uncharacterized protein</fullName>
    </submittedName>
</protein>
<evidence type="ECO:0000313" key="1">
    <source>
        <dbReference type="EMBL" id="PWQ95480.1"/>
    </source>
</evidence>
<sequence>MQNIKQESYSISDANQALDVELTPNMWSFIVRMINYPELSFDSDKNTIEIDGYVPFKELAKEWINSIQDGSCDARKCEACNDYFDLNSTDGIFGNPQELEEFICYPCAESMTARDYYERFIVRNL</sequence>
<reference evidence="1 2" key="1">
    <citation type="submission" date="2018-05" db="EMBL/GenBank/DDBJ databases">
        <title>Leucothrix arctica sp. nov., isolated from Arctic seawater.</title>
        <authorList>
            <person name="Choi A."/>
            <person name="Baek K."/>
        </authorList>
    </citation>
    <scope>NUCLEOTIDE SEQUENCE [LARGE SCALE GENOMIC DNA]</scope>
    <source>
        <strain evidence="1 2">JCM 18388</strain>
    </source>
</reference>